<dbReference type="Proteomes" id="UP000229263">
    <property type="component" value="Unassembled WGS sequence"/>
</dbReference>
<evidence type="ECO:0000313" key="3">
    <source>
        <dbReference type="Proteomes" id="UP000229263"/>
    </source>
</evidence>
<sequence length="357" mass="39032">MRMTILPWESGAESEMQTPFLAGEFRVFHDGRRSLQLHAKDLNAVDEICVEPRLIYSIKERGSRSVGSMDTLFFAHRGSSHKYSENTRAAYLQAIDEGADGIECDVHLSKDGIVVCHHDPTVDRTSDSSGLVAGYTLAEMKAMDFTGVVPSIVPAEYGTENEQLLSLGELFALIEERGKPIGLAIEIKHPSPYGHLLEKGVLQVLAAHGFDPQTGTAGSQGQIAVTLMSFEPNSLRYLARTVSTALLCQLMTEVNPDYVQQLIDSGDVGRAGVYEVLYRSVPEGIELINAGGAGIVGSGVAWTRANEHLVRRWLEQGLKARIWTVDRPADAQFLVDLGVGELTSNRPAELRKELELS</sequence>
<dbReference type="EMBL" id="PGEY01000001">
    <property type="protein sequence ID" value="PJJ45648.1"/>
    <property type="molecule type" value="Genomic_DNA"/>
</dbReference>
<dbReference type="InterPro" id="IPR030395">
    <property type="entry name" value="GP_PDE_dom"/>
</dbReference>
<name>A0ABX4N1Y1_9MICC</name>
<evidence type="ECO:0000259" key="1">
    <source>
        <dbReference type="PROSITE" id="PS51704"/>
    </source>
</evidence>
<dbReference type="PANTHER" id="PTHR46211">
    <property type="entry name" value="GLYCEROPHOSPHORYL DIESTER PHOSPHODIESTERASE"/>
    <property type="match status" value="1"/>
</dbReference>
<keyword evidence="3" id="KW-1185">Reference proteome</keyword>
<dbReference type="InterPro" id="IPR017946">
    <property type="entry name" value="PLC-like_Pdiesterase_TIM-brl"/>
</dbReference>
<reference evidence="2 3" key="1">
    <citation type="submission" date="2017-11" db="EMBL/GenBank/DDBJ databases">
        <title>Sequencing the genomes of 1000 actinobacteria strains.</title>
        <authorList>
            <person name="Klenk H.-P."/>
        </authorList>
    </citation>
    <scope>NUCLEOTIDE SEQUENCE [LARGE SCALE GENOMIC DNA]</scope>
    <source>
        <strain evidence="2 3">DSM 12798</strain>
    </source>
</reference>
<dbReference type="Pfam" id="PF03009">
    <property type="entry name" value="GDPD"/>
    <property type="match status" value="1"/>
</dbReference>
<evidence type="ECO:0000313" key="2">
    <source>
        <dbReference type="EMBL" id="PJJ45648.1"/>
    </source>
</evidence>
<feature type="domain" description="GP-PDE" evidence="1">
    <location>
        <begin position="71"/>
        <end position="354"/>
    </location>
</feature>
<dbReference type="Gene3D" id="3.20.20.190">
    <property type="entry name" value="Phosphatidylinositol (PI) phosphodiesterase"/>
    <property type="match status" value="1"/>
</dbReference>
<gene>
    <name evidence="2" type="ORF">ATK23_2938</name>
</gene>
<organism evidence="2 3">
    <name type="scientific">Glutamicibacter mysorens</name>
    <dbReference type="NCBI Taxonomy" id="257984"/>
    <lineage>
        <taxon>Bacteria</taxon>
        <taxon>Bacillati</taxon>
        <taxon>Actinomycetota</taxon>
        <taxon>Actinomycetes</taxon>
        <taxon>Micrococcales</taxon>
        <taxon>Micrococcaceae</taxon>
        <taxon>Glutamicibacter</taxon>
    </lineage>
</organism>
<protein>
    <submittedName>
        <fullName evidence="2">Glycerophosphoryl diester phosphodiesterase</fullName>
    </submittedName>
</protein>
<dbReference type="SUPFAM" id="SSF51695">
    <property type="entry name" value="PLC-like phosphodiesterases"/>
    <property type="match status" value="1"/>
</dbReference>
<dbReference type="PANTHER" id="PTHR46211:SF1">
    <property type="entry name" value="GLYCEROPHOSPHODIESTER PHOSPHODIESTERASE, CYTOPLASMIC"/>
    <property type="match status" value="1"/>
</dbReference>
<accession>A0ABX4N1Y1</accession>
<comment type="caution">
    <text evidence="2">The sequence shown here is derived from an EMBL/GenBank/DDBJ whole genome shotgun (WGS) entry which is preliminary data.</text>
</comment>
<dbReference type="RefSeq" id="WP_157066418.1">
    <property type="nucleotide sequence ID" value="NZ_PGEY01000001.1"/>
</dbReference>
<dbReference type="PROSITE" id="PS51704">
    <property type="entry name" value="GP_PDE"/>
    <property type="match status" value="1"/>
</dbReference>
<proteinExistence type="predicted"/>